<sequence>MSIDRLPSQASVIRDIPPDILGGIFLSCVAARRSETSRLDIPWVLGHICRYWRETALSMPLLWNQLPKLTITEANSNIRSLPVYQELIRRSGDAELILEFNFEPNNSKIPPLPYPILTQFTDHSDRWGRLAITGLNATEMMRQFNNARKRFARLHHLKIIFPTDISRGARGKITSEPFDLFEVAPALSEIMIYTSGAFIKSEPRFAYGNLKDYREFGLGYGAFSHLLRSSPRLHTFLCTDDLEYKPQLSVTHHHLRHLNVQITLSPDHFLQSLAEVSLPALEALIIDATEAGQPNPSDRSVIPDIMALLSRSKCKLQTLMIWQKSISDKELKQLFTLLNDLKELGLGDCSAGIRKTLTDLAFSKNNHTPLPHLRYLRLHYNNEIRPSEAKAIQRLVKSRERTMNNRKSSGRLHSPLKYIRLRISNPDHFYHTSLILNDWADPLRDRYTAQAGDSFAPDVVTVENFRRINQMTNTLVSQQKQQGRITEKFEQGAIVYLFLTHIFVQKWKEQIGSHRLLTEVSKYQREITWLLFGDEDDLNGVKWIAAGENNLLFIHPEHPLRQSPDQRSSIIYGIEDGEDIYSLEGYHLRDLDLLDALGLF</sequence>
<evidence type="ECO:0000313" key="2">
    <source>
        <dbReference type="Proteomes" id="UP000807342"/>
    </source>
</evidence>
<dbReference type="Gene3D" id="3.80.10.10">
    <property type="entry name" value="Ribonuclease Inhibitor"/>
    <property type="match status" value="1"/>
</dbReference>
<dbReference type="SUPFAM" id="SSF52047">
    <property type="entry name" value="RNI-like"/>
    <property type="match status" value="1"/>
</dbReference>
<organism evidence="1 2">
    <name type="scientific">Macrolepiota fuliginosa MF-IS2</name>
    <dbReference type="NCBI Taxonomy" id="1400762"/>
    <lineage>
        <taxon>Eukaryota</taxon>
        <taxon>Fungi</taxon>
        <taxon>Dikarya</taxon>
        <taxon>Basidiomycota</taxon>
        <taxon>Agaricomycotina</taxon>
        <taxon>Agaricomycetes</taxon>
        <taxon>Agaricomycetidae</taxon>
        <taxon>Agaricales</taxon>
        <taxon>Agaricineae</taxon>
        <taxon>Agaricaceae</taxon>
        <taxon>Macrolepiota</taxon>
    </lineage>
</organism>
<accession>A0A9P6C0X2</accession>
<dbReference type="InterPro" id="IPR032675">
    <property type="entry name" value="LRR_dom_sf"/>
</dbReference>
<protein>
    <recommendedName>
        <fullName evidence="3">F-box domain-containing protein</fullName>
    </recommendedName>
</protein>
<evidence type="ECO:0008006" key="3">
    <source>
        <dbReference type="Google" id="ProtNLM"/>
    </source>
</evidence>
<dbReference type="OrthoDB" id="3365698at2759"/>
<dbReference type="Proteomes" id="UP000807342">
    <property type="component" value="Unassembled WGS sequence"/>
</dbReference>
<gene>
    <name evidence="1" type="ORF">P691DRAFT_777873</name>
</gene>
<reference evidence="1" key="1">
    <citation type="submission" date="2020-11" db="EMBL/GenBank/DDBJ databases">
        <authorList>
            <consortium name="DOE Joint Genome Institute"/>
            <person name="Ahrendt S."/>
            <person name="Riley R."/>
            <person name="Andreopoulos W."/>
            <person name="Labutti K."/>
            <person name="Pangilinan J."/>
            <person name="Ruiz-Duenas F.J."/>
            <person name="Barrasa J.M."/>
            <person name="Sanchez-Garcia M."/>
            <person name="Camarero S."/>
            <person name="Miyauchi S."/>
            <person name="Serrano A."/>
            <person name="Linde D."/>
            <person name="Babiker R."/>
            <person name="Drula E."/>
            <person name="Ayuso-Fernandez I."/>
            <person name="Pacheco R."/>
            <person name="Padilla G."/>
            <person name="Ferreira P."/>
            <person name="Barriuso J."/>
            <person name="Kellner H."/>
            <person name="Castanera R."/>
            <person name="Alfaro M."/>
            <person name="Ramirez L."/>
            <person name="Pisabarro A.G."/>
            <person name="Kuo A."/>
            <person name="Tritt A."/>
            <person name="Lipzen A."/>
            <person name="He G."/>
            <person name="Yan M."/>
            <person name="Ng V."/>
            <person name="Cullen D."/>
            <person name="Martin F."/>
            <person name="Rosso M.-N."/>
            <person name="Henrissat B."/>
            <person name="Hibbett D."/>
            <person name="Martinez A.T."/>
            <person name="Grigoriev I.V."/>
        </authorList>
    </citation>
    <scope>NUCLEOTIDE SEQUENCE</scope>
    <source>
        <strain evidence="1">MF-IS2</strain>
    </source>
</reference>
<proteinExistence type="predicted"/>
<evidence type="ECO:0000313" key="1">
    <source>
        <dbReference type="EMBL" id="KAF9445014.1"/>
    </source>
</evidence>
<comment type="caution">
    <text evidence="1">The sequence shown here is derived from an EMBL/GenBank/DDBJ whole genome shotgun (WGS) entry which is preliminary data.</text>
</comment>
<keyword evidence="2" id="KW-1185">Reference proteome</keyword>
<dbReference type="EMBL" id="MU151331">
    <property type="protein sequence ID" value="KAF9445014.1"/>
    <property type="molecule type" value="Genomic_DNA"/>
</dbReference>
<dbReference type="AlphaFoldDB" id="A0A9P6C0X2"/>
<name>A0A9P6C0X2_9AGAR</name>